<sequence>MNSPSLCQVSVRNKKSRSRLLKSAFNKNDLFATERTFIRPMRGDDDVTIFASTGHRGIGRRHAALSRCLQLGRENSCCMAAVDTEKHVPGASHQSQSQHFTGS</sequence>
<accession>A0ABV0W9H4</accession>
<gene>
    <name evidence="1" type="ORF">XENORESO_021052</name>
</gene>
<name>A0ABV0W9H4_9TELE</name>
<proteinExistence type="predicted"/>
<evidence type="ECO:0000313" key="1">
    <source>
        <dbReference type="EMBL" id="MEQ2266201.1"/>
    </source>
</evidence>
<dbReference type="Proteomes" id="UP001444071">
    <property type="component" value="Unassembled WGS sequence"/>
</dbReference>
<organism evidence="1 2">
    <name type="scientific">Xenotaenia resolanae</name>
    <dbReference type="NCBI Taxonomy" id="208358"/>
    <lineage>
        <taxon>Eukaryota</taxon>
        <taxon>Metazoa</taxon>
        <taxon>Chordata</taxon>
        <taxon>Craniata</taxon>
        <taxon>Vertebrata</taxon>
        <taxon>Euteleostomi</taxon>
        <taxon>Actinopterygii</taxon>
        <taxon>Neopterygii</taxon>
        <taxon>Teleostei</taxon>
        <taxon>Neoteleostei</taxon>
        <taxon>Acanthomorphata</taxon>
        <taxon>Ovalentaria</taxon>
        <taxon>Atherinomorphae</taxon>
        <taxon>Cyprinodontiformes</taxon>
        <taxon>Goodeidae</taxon>
        <taxon>Xenotaenia</taxon>
    </lineage>
</organism>
<protein>
    <submittedName>
        <fullName evidence="1">Uncharacterized protein</fullName>
    </submittedName>
</protein>
<dbReference type="EMBL" id="JAHRIM010038606">
    <property type="protein sequence ID" value="MEQ2266201.1"/>
    <property type="molecule type" value="Genomic_DNA"/>
</dbReference>
<keyword evidence="2" id="KW-1185">Reference proteome</keyword>
<evidence type="ECO:0000313" key="2">
    <source>
        <dbReference type="Proteomes" id="UP001444071"/>
    </source>
</evidence>
<reference evidence="1 2" key="1">
    <citation type="submission" date="2021-06" db="EMBL/GenBank/DDBJ databases">
        <authorList>
            <person name="Palmer J.M."/>
        </authorList>
    </citation>
    <scope>NUCLEOTIDE SEQUENCE [LARGE SCALE GENOMIC DNA]</scope>
    <source>
        <strain evidence="1 2">XR_2019</strain>
        <tissue evidence="1">Muscle</tissue>
    </source>
</reference>
<comment type="caution">
    <text evidence="1">The sequence shown here is derived from an EMBL/GenBank/DDBJ whole genome shotgun (WGS) entry which is preliminary data.</text>
</comment>